<dbReference type="InterPro" id="IPR010093">
    <property type="entry name" value="SinI_DNA-bd"/>
</dbReference>
<dbReference type="Pfam" id="PF12728">
    <property type="entry name" value="HTH_17"/>
    <property type="match status" value="1"/>
</dbReference>
<dbReference type="NCBIfam" id="TIGR01764">
    <property type="entry name" value="excise"/>
    <property type="match status" value="1"/>
</dbReference>
<dbReference type="InterPro" id="IPR009061">
    <property type="entry name" value="DNA-bd_dom_put_sf"/>
</dbReference>
<dbReference type="SUPFAM" id="SSF46955">
    <property type="entry name" value="Putative DNA-binding domain"/>
    <property type="match status" value="1"/>
</dbReference>
<sequence length="94" mass="10238">MSEIMTVAEVAEYLKTSPDTVRSLAARGELRGFRLAARGAWRFDREDVDAFVEFRKSMQAGPRTGAGSRGVGPFGQTSRSAAIAAGKRIRDFRG</sequence>
<protein>
    <submittedName>
        <fullName evidence="3">Excisionase family DNA binding protein</fullName>
    </submittedName>
</protein>
<proteinExistence type="predicted"/>
<gene>
    <name evidence="3" type="ORF">EV386_0722</name>
</gene>
<feature type="domain" description="Helix-turn-helix" evidence="2">
    <location>
        <begin position="5"/>
        <end position="54"/>
    </location>
</feature>
<comment type="caution">
    <text evidence="3">The sequence shown here is derived from an EMBL/GenBank/DDBJ whole genome shotgun (WGS) entry which is preliminary data.</text>
</comment>
<evidence type="ECO:0000313" key="4">
    <source>
        <dbReference type="Proteomes" id="UP000293852"/>
    </source>
</evidence>
<dbReference type="GO" id="GO:0003677">
    <property type="term" value="F:DNA binding"/>
    <property type="evidence" value="ECO:0007669"/>
    <property type="project" value="InterPro"/>
</dbReference>
<reference evidence="3 4" key="1">
    <citation type="submission" date="2019-02" db="EMBL/GenBank/DDBJ databases">
        <title>Sequencing the genomes of 1000 actinobacteria strains.</title>
        <authorList>
            <person name="Klenk H.-P."/>
        </authorList>
    </citation>
    <scope>NUCLEOTIDE SEQUENCE [LARGE SCALE GENOMIC DNA]</scope>
    <source>
        <strain evidence="3 4">DSM 16932</strain>
    </source>
</reference>
<name>A0A4Q7LZN4_9MICO</name>
<keyword evidence="4" id="KW-1185">Reference proteome</keyword>
<dbReference type="Gene3D" id="1.10.1660.10">
    <property type="match status" value="1"/>
</dbReference>
<organism evidence="3 4">
    <name type="scientific">Xylanimonas ulmi</name>
    <dbReference type="NCBI Taxonomy" id="228973"/>
    <lineage>
        <taxon>Bacteria</taxon>
        <taxon>Bacillati</taxon>
        <taxon>Actinomycetota</taxon>
        <taxon>Actinomycetes</taxon>
        <taxon>Micrococcales</taxon>
        <taxon>Promicromonosporaceae</taxon>
        <taxon>Xylanimonas</taxon>
    </lineage>
</organism>
<dbReference type="AlphaFoldDB" id="A0A4Q7LZN4"/>
<dbReference type="EMBL" id="SGWX01000001">
    <property type="protein sequence ID" value="RZS60464.1"/>
    <property type="molecule type" value="Genomic_DNA"/>
</dbReference>
<accession>A0A4Q7LZN4</accession>
<dbReference type="InterPro" id="IPR041657">
    <property type="entry name" value="HTH_17"/>
</dbReference>
<dbReference type="Proteomes" id="UP000293852">
    <property type="component" value="Unassembled WGS sequence"/>
</dbReference>
<evidence type="ECO:0000313" key="3">
    <source>
        <dbReference type="EMBL" id="RZS60464.1"/>
    </source>
</evidence>
<evidence type="ECO:0000259" key="2">
    <source>
        <dbReference type="Pfam" id="PF12728"/>
    </source>
</evidence>
<evidence type="ECO:0000256" key="1">
    <source>
        <dbReference type="SAM" id="MobiDB-lite"/>
    </source>
</evidence>
<feature type="region of interest" description="Disordered" evidence="1">
    <location>
        <begin position="61"/>
        <end position="82"/>
    </location>
</feature>